<dbReference type="InterPro" id="IPR036551">
    <property type="entry name" value="Flavin_trans-like"/>
</dbReference>
<evidence type="ECO:0000259" key="5">
    <source>
        <dbReference type="Pfam" id="PF04127"/>
    </source>
</evidence>
<organism evidence="6 7">
    <name type="scientific">Halomarina salina</name>
    <dbReference type="NCBI Taxonomy" id="1872699"/>
    <lineage>
        <taxon>Archaea</taxon>
        <taxon>Methanobacteriati</taxon>
        <taxon>Methanobacteriota</taxon>
        <taxon>Stenosarchaea group</taxon>
        <taxon>Halobacteria</taxon>
        <taxon>Halobacteriales</taxon>
        <taxon>Natronomonadaceae</taxon>
        <taxon>Halomarina</taxon>
    </lineage>
</organism>
<evidence type="ECO:0000256" key="2">
    <source>
        <dbReference type="ARBA" id="ARBA00023239"/>
    </source>
</evidence>
<keyword evidence="2 3" id="KW-0456">Lyase</keyword>
<feature type="binding site" evidence="3">
    <location>
        <position position="312"/>
    </location>
    <ligand>
        <name>CTP</name>
        <dbReference type="ChEBI" id="CHEBI:37563"/>
    </ligand>
</feature>
<reference evidence="6 7" key="1">
    <citation type="journal article" date="2019" name="Int. J. Syst. Evol. Microbiol.">
        <title>The Global Catalogue of Microorganisms (GCM) 10K type strain sequencing project: providing services to taxonomists for standard genome sequencing and annotation.</title>
        <authorList>
            <consortium name="The Broad Institute Genomics Platform"/>
            <consortium name="The Broad Institute Genome Sequencing Center for Infectious Disease"/>
            <person name="Wu L."/>
            <person name="Ma J."/>
        </authorList>
    </citation>
    <scope>NUCLEOTIDE SEQUENCE [LARGE SCALE GENOMIC DNA]</scope>
    <source>
        <strain evidence="6 7">CGMCC 1.12543</strain>
    </source>
</reference>
<dbReference type="EMBL" id="JBHSQH010000001">
    <property type="protein sequence ID" value="MFC5970261.1"/>
    <property type="molecule type" value="Genomic_DNA"/>
</dbReference>
<dbReference type="Pfam" id="PF02441">
    <property type="entry name" value="Flavoprotein"/>
    <property type="match status" value="1"/>
</dbReference>
<sequence length="386" mass="40366">MLDGVNVALGVSGSIAAVKTVELAHELRRQGASVRAVMTESARGIVHPWSLQYATDNDVVTELTGRVEHVELCGRDGWADVLLLAPATANTVGKVAAAIDDTPVTTCATTALGAGVPVVVAPAMHEPMYDHPGVTDAIDRVREWDVSFVDPRIEEGKAKIATEEAIVLTTARACGDRPLAGRHVVVTSGATSERIDPVRTLSNRASGRTGRAVARACYASGAAVTLVHDGSEVPYASVRQVESAAEMTAAVLDAVDGGADALVSAAAISDYTVEPSETKLRSGEERTLDLEPTPKLIDTVRDAHPDLPIVGFKLETGGDDDDLASVARGTLERAELSFVVANDASVLGADETRVLFVRADSATEYRGDKAGLGLRVADELQNELGG</sequence>
<keyword evidence="3" id="KW-0479">Metal-binding</keyword>
<dbReference type="RefSeq" id="WP_247420218.1">
    <property type="nucleotide sequence ID" value="NZ_JALLGW010000002.1"/>
</dbReference>
<keyword evidence="3" id="KW-0285">Flavoprotein</keyword>
<evidence type="ECO:0000256" key="1">
    <source>
        <dbReference type="ARBA" id="ARBA00022793"/>
    </source>
</evidence>
<keyword evidence="1 3" id="KW-0210">Decarboxylase</keyword>
<comment type="similarity">
    <text evidence="3">In the N-terminal section; belongs to the HFCD (homo-oligomeric flavin containing Cys decarboxylase) superfamily.</text>
</comment>
<dbReference type="InterPro" id="IPR003382">
    <property type="entry name" value="Flavoprotein"/>
</dbReference>
<dbReference type="EC" id="6.3.2.5" evidence="3"/>
<dbReference type="Pfam" id="PF04127">
    <property type="entry name" value="DFP"/>
    <property type="match status" value="1"/>
</dbReference>
<evidence type="ECO:0000259" key="4">
    <source>
        <dbReference type="Pfam" id="PF02441"/>
    </source>
</evidence>
<feature type="region of interest" description="Phosphopantothenoylcysteine decarboxylase" evidence="3">
    <location>
        <begin position="1"/>
        <end position="183"/>
    </location>
</feature>
<dbReference type="InterPro" id="IPR007085">
    <property type="entry name" value="DNA/pantothenate-metab_flavo_C"/>
</dbReference>
<comment type="caution">
    <text evidence="3">Lacks conserved residue(s) required for the propagation of feature annotation.</text>
</comment>
<feature type="domain" description="DNA/pantothenate metabolism flavoprotein C-terminal" evidence="5">
    <location>
        <begin position="179"/>
        <end position="380"/>
    </location>
</feature>
<comment type="cofactor">
    <cofactor evidence="3">
        <name>Mg(2+)</name>
        <dbReference type="ChEBI" id="CHEBI:18420"/>
    </cofactor>
</comment>
<gene>
    <name evidence="3 6" type="primary">coaBC</name>
    <name evidence="6" type="ORF">ACFPYI_02855</name>
</gene>
<dbReference type="SUPFAM" id="SSF52507">
    <property type="entry name" value="Homo-oligomeric flavin-containing Cys decarboxylases, HFCD"/>
    <property type="match status" value="1"/>
</dbReference>
<keyword evidence="3 6" id="KW-0436">Ligase</keyword>
<feature type="domain" description="Flavoprotein" evidence="4">
    <location>
        <begin position="6"/>
        <end position="167"/>
    </location>
</feature>
<dbReference type="NCBIfam" id="TIGR00521">
    <property type="entry name" value="coaBC_dfp"/>
    <property type="match status" value="1"/>
</dbReference>
<comment type="pathway">
    <text evidence="3">Cofactor biosynthesis; coenzyme A biosynthesis.</text>
</comment>
<feature type="binding site" evidence="3">
    <location>
        <position position="270"/>
    </location>
    <ligand>
        <name>CTP</name>
        <dbReference type="ChEBI" id="CHEBI:37563"/>
    </ligand>
</feature>
<comment type="cofactor">
    <cofactor evidence="3">
        <name>FMN</name>
        <dbReference type="ChEBI" id="CHEBI:58210"/>
    </cofactor>
    <text evidence="3">Binds 1 FMN per subunit.</text>
</comment>
<dbReference type="AlphaFoldDB" id="A0ABD5RIT9"/>
<keyword evidence="7" id="KW-1185">Reference proteome</keyword>
<comment type="function">
    <text evidence="3">Catalyzes two sequential steps in the biosynthesis of coenzyme A. In the first step cysteine is conjugated to 4'-phosphopantothenate to form 4-phosphopantothenoylcysteine. In the second step the latter compound is decarboxylated to form 4'-phosphopantotheine.</text>
</comment>
<dbReference type="GO" id="GO:0015937">
    <property type="term" value="P:coenzyme A biosynthetic process"/>
    <property type="evidence" value="ECO:0007669"/>
    <property type="project" value="UniProtKB-UniRule"/>
</dbReference>
<dbReference type="InterPro" id="IPR035929">
    <property type="entry name" value="CoaB-like_sf"/>
</dbReference>
<dbReference type="Proteomes" id="UP001596099">
    <property type="component" value="Unassembled WGS sequence"/>
</dbReference>
<dbReference type="PANTHER" id="PTHR14359">
    <property type="entry name" value="HOMO-OLIGOMERIC FLAVIN CONTAINING CYS DECARBOXYLASE FAMILY"/>
    <property type="match status" value="1"/>
</dbReference>
<accession>A0ABD5RIT9</accession>
<dbReference type="HAMAP" id="MF_02225">
    <property type="entry name" value="CoaBC"/>
    <property type="match status" value="1"/>
</dbReference>
<name>A0ABD5RIT9_9EURY</name>
<dbReference type="EC" id="4.1.1.36" evidence="3"/>
<comment type="catalytic activity">
    <reaction evidence="3">
        <text>(R)-4'-phosphopantothenate + L-cysteine + CTP = N-[(R)-4-phosphopantothenoyl]-L-cysteine + CMP + diphosphate + H(+)</text>
        <dbReference type="Rhea" id="RHEA:19397"/>
        <dbReference type="ChEBI" id="CHEBI:10986"/>
        <dbReference type="ChEBI" id="CHEBI:15378"/>
        <dbReference type="ChEBI" id="CHEBI:33019"/>
        <dbReference type="ChEBI" id="CHEBI:35235"/>
        <dbReference type="ChEBI" id="CHEBI:37563"/>
        <dbReference type="ChEBI" id="CHEBI:59458"/>
        <dbReference type="ChEBI" id="CHEBI:60377"/>
        <dbReference type="EC" id="6.3.2.5"/>
    </reaction>
</comment>
<comment type="catalytic activity">
    <reaction evidence="3">
        <text>N-[(R)-4-phosphopantothenoyl]-L-cysteine + H(+) = (R)-4'-phosphopantetheine + CO2</text>
        <dbReference type="Rhea" id="RHEA:16793"/>
        <dbReference type="ChEBI" id="CHEBI:15378"/>
        <dbReference type="ChEBI" id="CHEBI:16526"/>
        <dbReference type="ChEBI" id="CHEBI:59458"/>
        <dbReference type="ChEBI" id="CHEBI:61723"/>
        <dbReference type="EC" id="4.1.1.36"/>
    </reaction>
</comment>
<dbReference type="Gene3D" id="3.40.50.10300">
    <property type="entry name" value="CoaB-like"/>
    <property type="match status" value="1"/>
</dbReference>
<dbReference type="GO" id="GO:0004633">
    <property type="term" value="F:phosphopantothenoylcysteine decarboxylase activity"/>
    <property type="evidence" value="ECO:0007669"/>
    <property type="project" value="UniProtKB-UniRule"/>
</dbReference>
<dbReference type="GO" id="GO:0004632">
    <property type="term" value="F:phosphopantothenate--cysteine ligase activity"/>
    <property type="evidence" value="ECO:0007669"/>
    <property type="project" value="UniProtKB-UniRule"/>
</dbReference>
<comment type="caution">
    <text evidence="6">The sequence shown here is derived from an EMBL/GenBank/DDBJ whole genome shotgun (WGS) entry which is preliminary data.</text>
</comment>
<feature type="binding site" evidence="3">
    <location>
        <position position="279"/>
    </location>
    <ligand>
        <name>CTP</name>
        <dbReference type="ChEBI" id="CHEBI:37563"/>
    </ligand>
</feature>
<dbReference type="GO" id="GO:0046872">
    <property type="term" value="F:metal ion binding"/>
    <property type="evidence" value="ECO:0007669"/>
    <property type="project" value="UniProtKB-KW"/>
</dbReference>
<comment type="similarity">
    <text evidence="3">In the C-terminal section; belongs to the PPC synthetase family.</text>
</comment>
<feature type="region of interest" description="Phosphopantothenate--cysteine ligase" evidence="3">
    <location>
        <begin position="184"/>
        <end position="386"/>
    </location>
</feature>
<dbReference type="SUPFAM" id="SSF102645">
    <property type="entry name" value="CoaB-like"/>
    <property type="match status" value="1"/>
</dbReference>
<evidence type="ECO:0000256" key="3">
    <source>
        <dbReference type="HAMAP-Rule" id="MF_02225"/>
    </source>
</evidence>
<keyword evidence="3" id="KW-0288">FMN</keyword>
<dbReference type="InterPro" id="IPR005252">
    <property type="entry name" value="CoaBC"/>
</dbReference>
<protein>
    <recommendedName>
        <fullName evidence="3">Coenzyme A biosynthesis bifunctional protein CoaBC</fullName>
    </recommendedName>
    <alternativeName>
        <fullName evidence="3">DNA/pantothenate metabolism flavoprotein</fullName>
    </alternativeName>
    <alternativeName>
        <fullName evidence="3">Phosphopantothenoylcysteine synthetase/decarboxylase</fullName>
        <shortName evidence="3">PPCS-PPCDC</shortName>
    </alternativeName>
    <domain>
        <recommendedName>
            <fullName evidence="3">Phosphopantothenoylcysteine decarboxylase</fullName>
            <shortName evidence="3">PPC decarboxylase</shortName>
            <shortName evidence="3">PPC-DC</shortName>
            <ecNumber evidence="3">4.1.1.36</ecNumber>
        </recommendedName>
        <alternativeName>
            <fullName evidence="3">CoaC</fullName>
        </alternativeName>
    </domain>
    <domain>
        <recommendedName>
            <fullName evidence="3">Phosphopantothenate--cysteine ligase</fullName>
            <ecNumber evidence="3">6.3.2.5</ecNumber>
        </recommendedName>
        <alternativeName>
            <fullName evidence="3">CoaB</fullName>
        </alternativeName>
        <alternativeName>
            <fullName evidence="3">Phosphopantothenoylcysteine synthetase</fullName>
            <shortName evidence="3">PPC synthetase</shortName>
            <shortName evidence="3">PPC-S</shortName>
        </alternativeName>
    </domain>
</protein>
<proteinExistence type="inferred from homology"/>
<dbReference type="Gene3D" id="3.40.50.1950">
    <property type="entry name" value="Flavin prenyltransferase-like"/>
    <property type="match status" value="1"/>
</dbReference>
<dbReference type="PANTHER" id="PTHR14359:SF6">
    <property type="entry name" value="PHOSPHOPANTOTHENOYLCYSTEINE DECARBOXYLASE"/>
    <property type="match status" value="1"/>
</dbReference>
<evidence type="ECO:0000313" key="6">
    <source>
        <dbReference type="EMBL" id="MFC5970261.1"/>
    </source>
</evidence>
<dbReference type="GO" id="GO:0010181">
    <property type="term" value="F:FMN binding"/>
    <property type="evidence" value="ECO:0007669"/>
    <property type="project" value="UniProtKB-UniRule"/>
</dbReference>
<keyword evidence="3" id="KW-0460">Magnesium</keyword>
<evidence type="ECO:0000313" key="7">
    <source>
        <dbReference type="Proteomes" id="UP001596099"/>
    </source>
</evidence>
<keyword evidence="3" id="KW-0511">Multifunctional enzyme</keyword>